<dbReference type="InterPro" id="IPR000330">
    <property type="entry name" value="SNF2_N"/>
</dbReference>
<dbReference type="PROSITE" id="PS51192">
    <property type="entry name" value="HELICASE_ATP_BIND_1"/>
    <property type="match status" value="1"/>
</dbReference>
<dbReference type="STRING" id="67003.A0A1X0NNJ7"/>
<dbReference type="GO" id="GO:0005524">
    <property type="term" value="F:ATP binding"/>
    <property type="evidence" value="ECO:0007669"/>
    <property type="project" value="InterPro"/>
</dbReference>
<feature type="domain" description="Helicase ATP-binding" evidence="3">
    <location>
        <begin position="451"/>
        <end position="617"/>
    </location>
</feature>
<dbReference type="InterPro" id="IPR038718">
    <property type="entry name" value="SNF2-like_sf"/>
</dbReference>
<dbReference type="CDD" id="cd18793">
    <property type="entry name" value="SF2_C_SNF"/>
    <property type="match status" value="1"/>
</dbReference>
<dbReference type="GO" id="GO:0008094">
    <property type="term" value="F:ATP-dependent activity, acting on DNA"/>
    <property type="evidence" value="ECO:0007669"/>
    <property type="project" value="TreeGrafter"/>
</dbReference>
<dbReference type="PANTHER" id="PTHR45629">
    <property type="entry name" value="SNF2/RAD54 FAMILY MEMBER"/>
    <property type="match status" value="1"/>
</dbReference>
<dbReference type="CDD" id="cd18000">
    <property type="entry name" value="DEXHc_ERCC6"/>
    <property type="match status" value="1"/>
</dbReference>
<dbReference type="SMART" id="SM00487">
    <property type="entry name" value="DEXDc"/>
    <property type="match status" value="1"/>
</dbReference>
<name>A0A1X0NNJ7_9TRYP</name>
<protein>
    <submittedName>
        <fullName evidence="5">DNA excision repair protein</fullName>
    </submittedName>
</protein>
<dbReference type="Pfam" id="PF00176">
    <property type="entry name" value="SNF2-rel_dom"/>
    <property type="match status" value="1"/>
</dbReference>
<dbReference type="SUPFAM" id="SSF52540">
    <property type="entry name" value="P-loop containing nucleoside triphosphate hydrolases"/>
    <property type="match status" value="2"/>
</dbReference>
<organism evidence="5 6">
    <name type="scientific">Trypanosoma theileri</name>
    <dbReference type="NCBI Taxonomy" id="67003"/>
    <lineage>
        <taxon>Eukaryota</taxon>
        <taxon>Discoba</taxon>
        <taxon>Euglenozoa</taxon>
        <taxon>Kinetoplastea</taxon>
        <taxon>Metakinetoplastina</taxon>
        <taxon>Trypanosomatida</taxon>
        <taxon>Trypanosomatidae</taxon>
        <taxon>Trypanosoma</taxon>
    </lineage>
</organism>
<feature type="domain" description="Helicase C-terminal" evidence="4">
    <location>
        <begin position="849"/>
        <end position="1009"/>
    </location>
</feature>
<feature type="region of interest" description="Disordered" evidence="2">
    <location>
        <begin position="786"/>
        <end position="840"/>
    </location>
</feature>
<feature type="compositionally biased region" description="Polar residues" evidence="2">
    <location>
        <begin position="221"/>
        <end position="238"/>
    </location>
</feature>
<dbReference type="Proteomes" id="UP000192257">
    <property type="component" value="Unassembled WGS sequence"/>
</dbReference>
<feature type="compositionally biased region" description="Basic and acidic residues" evidence="2">
    <location>
        <begin position="1067"/>
        <end position="1079"/>
    </location>
</feature>
<evidence type="ECO:0000259" key="4">
    <source>
        <dbReference type="PROSITE" id="PS51194"/>
    </source>
</evidence>
<dbReference type="AlphaFoldDB" id="A0A1X0NNJ7"/>
<feature type="compositionally biased region" description="Low complexity" evidence="2">
    <location>
        <begin position="145"/>
        <end position="158"/>
    </location>
</feature>
<feature type="compositionally biased region" description="Low complexity" evidence="2">
    <location>
        <begin position="188"/>
        <end position="205"/>
    </location>
</feature>
<dbReference type="PANTHER" id="PTHR45629:SF7">
    <property type="entry name" value="DNA EXCISION REPAIR PROTEIN ERCC-6-RELATED"/>
    <property type="match status" value="1"/>
</dbReference>
<sequence length="1215" mass="134255">MADDLSDLGVSWVEESSLREDVVAAVDAHGDMERAADEAELQRRWAALEEMERVVAELQEQCESAKLQAGVVVLGGGVGGAAVGVGGAEDKKKMESGDGEAVLRFRLAKAQREVESRATAVRRWQKEMETRQRQRAEAARRRRQAAMSMNSTAASSRSVVGPAANKTTPAGPSLNLAASLSALTPAASAVTIRSGTSTSTSTTAAARRRSESKYPPGAFDVSNNITLSSLSGIPTLPQSSRDGGNNNNTTSNNNSHSGISSSSSSGSLTGGKTFTSVAEYAGGALLPSLHRVTLSRAELRSTSKRYADDGDIDAFHARQEKRKRLEEVAACVSASHPTLPLSGGVKKEENQDGISVKVKQEKKNEDEYEEGKTGTSHTEAIDVDAIMEESDEIGENILRQVTVNQSGISNNGSIKKEEREKFVSLVPGITLCESIYSRLLDHQREGVKWMLQLHVQKVGGILGDEMGLGKTIQVAAMLNALHNSQQLRGPCLIVSPLTVLQQWVMEMHRWAPYMRTCIMHESSASKVGREELIASIRGTPAVLLTTYAGVRQHCQLLHTARFQYIILDEGHKISNPDTTVTLAVKSFPTPHRLILSGTPIQNTLKELWCLFDFVKPGLLGTMTKFVQEFEEPINASKDLRASSLVLATAVECARALQERISPYLLRRLKRQVMKDALPQKYERVIRCPLSDAQLEAYVELLTSPRVQQLLSSTLSYTQMMGALDRDGRDSSGSLHTAGRRFQMMARHQQQHNGSGIRPETFRVLNELRQICNHVDVFRLRQSIANGGGDDYDDDDDDGNDGNSMTTTNHNNNNNGNNGMASVGRRRRVSRPSLRSNLPVNYDGSGKLQTLRRLLTVWRRGGQRALIFSQTRLLLDVLENMCEQEGLAYIRLDGSTGGPQRQALIHRFNTDPNVTAALLTTRVGGVGVNLTGADRVVLVDPDWNPVTDEQARERAWRIGQTRDVGVYRLIASGTVEEAILRRQLAKTYVTEKVLSNPTLQRFFHQHENLAETFYLGAEYDSRIPVGKKHVMVAQELSPLLEKEEEEEEEEEEEDKEHTNVNRNSAHAVQDKPEVCVKQEKGVSVYRVRPPMPINNNNNNNNNNPSHPNHINNNNNHHHHHHINNNTPRRPTPKPINTPPTVAEKNRRVGGGANWAETALLQDLVDGQEVRISGDDAVARRLARLSATQTMLRVTNTVRTMEQQQAEMRIKLEKGED</sequence>
<dbReference type="InterPro" id="IPR049730">
    <property type="entry name" value="SNF2/RAD54-like_C"/>
</dbReference>
<dbReference type="FunFam" id="3.40.50.10810:FF:000042">
    <property type="entry name" value="SNF2 family helicase-like protein"/>
    <property type="match status" value="1"/>
</dbReference>
<dbReference type="VEuPathDB" id="TriTrypDB:TM35_000291740"/>
<evidence type="ECO:0000259" key="3">
    <source>
        <dbReference type="PROSITE" id="PS51192"/>
    </source>
</evidence>
<dbReference type="SMART" id="SM00490">
    <property type="entry name" value="HELICc"/>
    <property type="match status" value="1"/>
</dbReference>
<evidence type="ECO:0000256" key="2">
    <source>
        <dbReference type="SAM" id="MobiDB-lite"/>
    </source>
</evidence>
<feature type="compositionally biased region" description="Acidic residues" evidence="2">
    <location>
        <begin position="789"/>
        <end position="799"/>
    </location>
</feature>
<feature type="compositionally biased region" description="Low complexity" evidence="2">
    <location>
        <begin position="1092"/>
        <end position="1113"/>
    </location>
</feature>
<feature type="region of interest" description="Disordered" evidence="2">
    <location>
        <begin position="337"/>
        <end position="376"/>
    </location>
</feature>
<dbReference type="InterPro" id="IPR014001">
    <property type="entry name" value="Helicase_ATP-bd"/>
</dbReference>
<feature type="region of interest" description="Disordered" evidence="2">
    <location>
        <begin position="1036"/>
        <end position="1148"/>
    </location>
</feature>
<dbReference type="InterPro" id="IPR027417">
    <property type="entry name" value="P-loop_NTPase"/>
</dbReference>
<keyword evidence="1" id="KW-0378">Hydrolase</keyword>
<gene>
    <name evidence="5" type="ORF">TM35_000291740</name>
</gene>
<dbReference type="InterPro" id="IPR050496">
    <property type="entry name" value="SNF2_RAD54_helicase_repair"/>
</dbReference>
<dbReference type="GO" id="GO:0005634">
    <property type="term" value="C:nucleus"/>
    <property type="evidence" value="ECO:0007669"/>
    <property type="project" value="TreeGrafter"/>
</dbReference>
<keyword evidence="6" id="KW-1185">Reference proteome</keyword>
<dbReference type="Pfam" id="PF00271">
    <property type="entry name" value="Helicase_C"/>
    <property type="match status" value="1"/>
</dbReference>
<dbReference type="PROSITE" id="PS51194">
    <property type="entry name" value="HELICASE_CTER"/>
    <property type="match status" value="1"/>
</dbReference>
<dbReference type="EMBL" id="NBCO01000029">
    <property type="protein sequence ID" value="ORC86292.1"/>
    <property type="molecule type" value="Genomic_DNA"/>
</dbReference>
<feature type="compositionally biased region" description="Low complexity" evidence="2">
    <location>
        <begin position="239"/>
        <end position="270"/>
    </location>
</feature>
<feature type="region of interest" description="Disordered" evidence="2">
    <location>
        <begin position="188"/>
        <end position="270"/>
    </location>
</feature>
<dbReference type="GO" id="GO:0016787">
    <property type="term" value="F:hydrolase activity"/>
    <property type="evidence" value="ECO:0007669"/>
    <property type="project" value="UniProtKB-KW"/>
</dbReference>
<reference evidence="5 6" key="1">
    <citation type="submission" date="2017-03" db="EMBL/GenBank/DDBJ databases">
        <title>An alternative strategy for trypanosome survival in the mammalian bloodstream revealed through genome and transcriptome analysis of the ubiquitous bovine parasite Trypanosoma (Megatrypanum) theileri.</title>
        <authorList>
            <person name="Kelly S."/>
            <person name="Ivens A."/>
            <person name="Mott A."/>
            <person name="O'Neill E."/>
            <person name="Emms D."/>
            <person name="Macleod O."/>
            <person name="Voorheis P."/>
            <person name="Matthews J."/>
            <person name="Matthews K."/>
            <person name="Carrington M."/>
        </authorList>
    </citation>
    <scope>NUCLEOTIDE SEQUENCE [LARGE SCALE GENOMIC DNA]</scope>
    <source>
        <strain evidence="5">Edinburgh</strain>
    </source>
</reference>
<feature type="region of interest" description="Disordered" evidence="2">
    <location>
        <begin position="125"/>
        <end position="168"/>
    </location>
</feature>
<dbReference type="GeneID" id="39988111"/>
<feature type="compositionally biased region" description="Acidic residues" evidence="2">
    <location>
        <begin position="1041"/>
        <end position="1053"/>
    </location>
</feature>
<evidence type="ECO:0000313" key="6">
    <source>
        <dbReference type="Proteomes" id="UP000192257"/>
    </source>
</evidence>
<proteinExistence type="predicted"/>
<dbReference type="Gene3D" id="3.40.50.10810">
    <property type="entry name" value="Tandem AAA-ATPase domain"/>
    <property type="match status" value="1"/>
</dbReference>
<comment type="caution">
    <text evidence="5">The sequence shown here is derived from an EMBL/GenBank/DDBJ whole genome shotgun (WGS) entry which is preliminary data.</text>
</comment>
<dbReference type="OrthoDB" id="413460at2759"/>
<accession>A0A1X0NNJ7</accession>
<feature type="compositionally biased region" description="Basic and acidic residues" evidence="2">
    <location>
        <begin position="125"/>
        <end position="139"/>
    </location>
</feature>
<dbReference type="InterPro" id="IPR001650">
    <property type="entry name" value="Helicase_C-like"/>
</dbReference>
<evidence type="ECO:0000256" key="1">
    <source>
        <dbReference type="ARBA" id="ARBA00022801"/>
    </source>
</evidence>
<dbReference type="RefSeq" id="XP_028880358.1">
    <property type="nucleotide sequence ID" value="XM_029028331.1"/>
</dbReference>
<dbReference type="Gene3D" id="3.40.50.300">
    <property type="entry name" value="P-loop containing nucleotide triphosphate hydrolases"/>
    <property type="match status" value="1"/>
</dbReference>
<dbReference type="GO" id="GO:0006283">
    <property type="term" value="P:transcription-coupled nucleotide-excision repair"/>
    <property type="evidence" value="ECO:0007669"/>
    <property type="project" value="TreeGrafter"/>
</dbReference>
<evidence type="ECO:0000313" key="5">
    <source>
        <dbReference type="EMBL" id="ORC86292.1"/>
    </source>
</evidence>
<feature type="compositionally biased region" description="Low complexity" evidence="2">
    <location>
        <begin position="800"/>
        <end position="822"/>
    </location>
</feature>